<accession>A0ABU3E5K1</accession>
<sequence length="89" mass="10386">MNIQDILKDMENKGTPIDFGKYAINLLSYHIFNHNYLKAILEAQVEILVKLNDNPDIDVDEHLKIIEDKIDAESDKDFIEAMQQIIRKD</sequence>
<name>A0ABU3E5K1_9FLAO</name>
<organism evidence="1 2">
    <name type="scientific">Autumnicola patrickiae</name>
    <dbReference type="NCBI Taxonomy" id="3075591"/>
    <lineage>
        <taxon>Bacteria</taxon>
        <taxon>Pseudomonadati</taxon>
        <taxon>Bacteroidota</taxon>
        <taxon>Flavobacteriia</taxon>
        <taxon>Flavobacteriales</taxon>
        <taxon>Flavobacteriaceae</taxon>
        <taxon>Autumnicola</taxon>
    </lineage>
</organism>
<evidence type="ECO:0000313" key="1">
    <source>
        <dbReference type="EMBL" id="MDT0691217.1"/>
    </source>
</evidence>
<dbReference type="EMBL" id="JAVRHM010000021">
    <property type="protein sequence ID" value="MDT0691217.1"/>
    <property type="molecule type" value="Genomic_DNA"/>
</dbReference>
<reference evidence="1 2" key="1">
    <citation type="submission" date="2023-09" db="EMBL/GenBank/DDBJ databases">
        <authorList>
            <person name="Rey-Velasco X."/>
        </authorList>
    </citation>
    <scope>NUCLEOTIDE SEQUENCE [LARGE SCALE GENOMIC DNA]</scope>
    <source>
        <strain evidence="1 2">F188</strain>
    </source>
</reference>
<keyword evidence="2" id="KW-1185">Reference proteome</keyword>
<protein>
    <submittedName>
        <fullName evidence="1">Uncharacterized protein</fullName>
    </submittedName>
</protein>
<evidence type="ECO:0000313" key="2">
    <source>
        <dbReference type="Proteomes" id="UP001261624"/>
    </source>
</evidence>
<dbReference type="Proteomes" id="UP001261624">
    <property type="component" value="Unassembled WGS sequence"/>
</dbReference>
<dbReference type="RefSeq" id="WP_311686502.1">
    <property type="nucleotide sequence ID" value="NZ_JAVRHM010000021.1"/>
</dbReference>
<gene>
    <name evidence="1" type="ORF">RM549_15585</name>
</gene>
<comment type="caution">
    <text evidence="1">The sequence shown here is derived from an EMBL/GenBank/DDBJ whole genome shotgun (WGS) entry which is preliminary data.</text>
</comment>
<proteinExistence type="predicted"/>